<dbReference type="InterPro" id="IPR029058">
    <property type="entry name" value="AB_hydrolase_fold"/>
</dbReference>
<accession>A0ABX9BPF6</accession>
<dbReference type="InterPro" id="IPR050955">
    <property type="entry name" value="Plant_Biomass_Hydrol_Est"/>
</dbReference>
<comment type="caution">
    <text evidence="3">The sequence shown here is derived from an EMBL/GenBank/DDBJ whole genome shotgun (WGS) entry which is preliminary data.</text>
</comment>
<proteinExistence type="predicted"/>
<dbReference type="EMBL" id="QLLI01000002">
    <property type="protein sequence ID" value="RAJ00640.1"/>
    <property type="molecule type" value="Genomic_DNA"/>
</dbReference>
<evidence type="ECO:0000313" key="3">
    <source>
        <dbReference type="EMBL" id="RAJ00640.1"/>
    </source>
</evidence>
<organism evidence="3 4">
    <name type="scientific">Paenibacillus pabuli</name>
    <dbReference type="NCBI Taxonomy" id="1472"/>
    <lineage>
        <taxon>Bacteria</taxon>
        <taxon>Bacillati</taxon>
        <taxon>Bacillota</taxon>
        <taxon>Bacilli</taxon>
        <taxon>Bacillales</taxon>
        <taxon>Paenibacillaceae</taxon>
        <taxon>Paenibacillus</taxon>
    </lineage>
</organism>
<evidence type="ECO:0000259" key="2">
    <source>
        <dbReference type="Pfam" id="PF01738"/>
    </source>
</evidence>
<protein>
    <submittedName>
        <fullName evidence="3">Dienelactone hydrolase family protein</fullName>
    </submittedName>
</protein>
<dbReference type="Proteomes" id="UP000248827">
    <property type="component" value="Unassembled WGS sequence"/>
</dbReference>
<evidence type="ECO:0000313" key="4">
    <source>
        <dbReference type="Proteomes" id="UP000248827"/>
    </source>
</evidence>
<evidence type="ECO:0000256" key="1">
    <source>
        <dbReference type="ARBA" id="ARBA00022729"/>
    </source>
</evidence>
<dbReference type="GO" id="GO:0016787">
    <property type="term" value="F:hydrolase activity"/>
    <property type="evidence" value="ECO:0007669"/>
    <property type="project" value="UniProtKB-KW"/>
</dbReference>
<dbReference type="Pfam" id="PF01738">
    <property type="entry name" value="DLH"/>
    <property type="match status" value="1"/>
</dbReference>
<feature type="domain" description="Dienelactone hydrolase" evidence="2">
    <location>
        <begin position="84"/>
        <end position="197"/>
    </location>
</feature>
<dbReference type="InterPro" id="IPR002925">
    <property type="entry name" value="Dienelactn_hydro"/>
</dbReference>
<dbReference type="RefSeq" id="WP_111618962.1">
    <property type="nucleotide sequence ID" value="NZ_QLLI01000002.1"/>
</dbReference>
<keyword evidence="4" id="KW-1185">Reference proteome</keyword>
<dbReference type="PANTHER" id="PTHR43037:SF1">
    <property type="entry name" value="BLL1128 PROTEIN"/>
    <property type="match status" value="1"/>
</dbReference>
<keyword evidence="1" id="KW-0732">Signal</keyword>
<reference evidence="3 4" key="1">
    <citation type="submission" date="2018-06" db="EMBL/GenBank/DDBJ databases">
        <title>Freshwater and sediment microbial communities from various areas in North America, analyzing microbe dynamics in response to fracking.</title>
        <authorList>
            <person name="Lamendella R."/>
        </authorList>
    </citation>
    <scope>NUCLEOTIDE SEQUENCE [LARGE SCALE GENOMIC DNA]</scope>
    <source>
        <strain evidence="3 4">NG-13</strain>
    </source>
</reference>
<dbReference type="PANTHER" id="PTHR43037">
    <property type="entry name" value="UNNAMED PRODUCT-RELATED"/>
    <property type="match status" value="1"/>
</dbReference>
<dbReference type="Gene3D" id="3.40.50.1820">
    <property type="entry name" value="alpha/beta hydrolase"/>
    <property type="match status" value="1"/>
</dbReference>
<gene>
    <name evidence="3" type="ORF">DET54_102127</name>
</gene>
<dbReference type="SUPFAM" id="SSF53474">
    <property type="entry name" value="alpha/beta-Hydrolases"/>
    <property type="match status" value="1"/>
</dbReference>
<keyword evidence="3" id="KW-0378">Hydrolase</keyword>
<name>A0ABX9BPF6_9BACL</name>
<sequence>MSQTGHRLVKEITKTVTLDYLLHIPEKEQPLAEDQKWPVILFLHGAGERGNDLEMLKANGVPLIADQDKSFPFIVISPQCPQSELWANEKEAVMAILEQVLENYPADKKRVYLTGLSMGGYGSWHLPMDYPDVFAAIAPVCGGGDPSKAKTLLNVPIWAFHGAKDDVVYVTESEKIVHALEALNADVKLTIYPEGGHDAWTETYENPELYKWFLSHSL</sequence>